<evidence type="ECO:0000259" key="7">
    <source>
        <dbReference type="Pfam" id="PF08340"/>
    </source>
</evidence>
<dbReference type="PANTHER" id="PTHR30636">
    <property type="entry name" value="UPF0701 PROTEIN YICC"/>
    <property type="match status" value="1"/>
</dbReference>
<dbReference type="GO" id="GO:0004521">
    <property type="term" value="F:RNA endonuclease activity"/>
    <property type="evidence" value="ECO:0007669"/>
    <property type="project" value="InterPro"/>
</dbReference>
<evidence type="ECO:0000256" key="1">
    <source>
        <dbReference type="ARBA" id="ARBA00001968"/>
    </source>
</evidence>
<keyword evidence="9" id="KW-1185">Reference proteome</keyword>
<evidence type="ECO:0000256" key="3">
    <source>
        <dbReference type="ARBA" id="ARBA00022759"/>
    </source>
</evidence>
<dbReference type="Pfam" id="PF03755">
    <property type="entry name" value="YicC-like_N"/>
    <property type="match status" value="1"/>
</dbReference>
<dbReference type="Proteomes" id="UP000315252">
    <property type="component" value="Unassembled WGS sequence"/>
</dbReference>
<accession>A0A545TUS2</accession>
<keyword evidence="4" id="KW-0378">Hydrolase</keyword>
<dbReference type="Pfam" id="PF08340">
    <property type="entry name" value="YicC-like_C"/>
    <property type="match status" value="1"/>
</dbReference>
<proteinExistence type="inferred from homology"/>
<dbReference type="InterPro" id="IPR013527">
    <property type="entry name" value="YicC-like_N"/>
</dbReference>
<keyword evidence="2" id="KW-0540">Nuclease</keyword>
<evidence type="ECO:0000259" key="6">
    <source>
        <dbReference type="Pfam" id="PF03755"/>
    </source>
</evidence>
<dbReference type="NCBIfam" id="TIGR00255">
    <property type="entry name" value="YicC/YloC family endoribonuclease"/>
    <property type="match status" value="1"/>
</dbReference>
<reference evidence="8 9" key="1">
    <citation type="submission" date="2019-06" db="EMBL/GenBank/DDBJ databases">
        <title>Whole genome sequence for Rhodospirillaceae sp. R148.</title>
        <authorList>
            <person name="Wang G."/>
        </authorList>
    </citation>
    <scope>NUCLEOTIDE SEQUENCE [LARGE SCALE GENOMIC DNA]</scope>
    <source>
        <strain evidence="8 9">R148</strain>
    </source>
</reference>
<comment type="caution">
    <text evidence="8">The sequence shown here is derived from an EMBL/GenBank/DDBJ whole genome shotgun (WGS) entry which is preliminary data.</text>
</comment>
<evidence type="ECO:0000256" key="4">
    <source>
        <dbReference type="ARBA" id="ARBA00022801"/>
    </source>
</evidence>
<protein>
    <submittedName>
        <fullName evidence="8">YicC family protein</fullName>
    </submittedName>
</protein>
<feature type="domain" description="Endoribonuclease YicC-like N-terminal" evidence="6">
    <location>
        <begin position="1"/>
        <end position="153"/>
    </location>
</feature>
<organism evidence="8 9">
    <name type="scientific">Denitrobaculum tricleocarpae</name>
    <dbReference type="NCBI Taxonomy" id="2591009"/>
    <lineage>
        <taxon>Bacteria</taxon>
        <taxon>Pseudomonadati</taxon>
        <taxon>Pseudomonadota</taxon>
        <taxon>Alphaproteobacteria</taxon>
        <taxon>Rhodospirillales</taxon>
        <taxon>Rhodospirillaceae</taxon>
        <taxon>Denitrobaculum</taxon>
    </lineage>
</organism>
<keyword evidence="3" id="KW-0255">Endonuclease</keyword>
<name>A0A545TUS2_9PROT</name>
<sequence length="290" mass="32300">MTGFARADGGDGSASWSWEIKSVNGRNLDLRCRLPNGYEDLDPVVRSTMSEAFARGNFQLNLSLDMGKQNTSFQINREVLDQIRDVIAELETEVPSAPARLDGLLGLRGVIEAVEDEETEEQIQSRKEAMKADLSSAIARLREARQEEGQRLDSVVRAMLERISDLISSAADLAAVQPDALRARLREQVAALLEASPALPEERLAQEAALLITKADIREELDRLRSHVEAAQELLKQAGPCGRRLDFLCQEFNREANTLCSKSSDVELTRIGLELKATIEQFREQIQNLE</sequence>
<evidence type="ECO:0000256" key="5">
    <source>
        <dbReference type="ARBA" id="ARBA00035648"/>
    </source>
</evidence>
<dbReference type="InterPro" id="IPR005229">
    <property type="entry name" value="YicC/YloC-like"/>
</dbReference>
<dbReference type="OrthoDB" id="9771229at2"/>
<comment type="similarity">
    <text evidence="5">Belongs to the YicC/YloC family.</text>
</comment>
<comment type="cofactor">
    <cofactor evidence="1">
        <name>a divalent metal cation</name>
        <dbReference type="ChEBI" id="CHEBI:60240"/>
    </cofactor>
</comment>
<evidence type="ECO:0000313" key="9">
    <source>
        <dbReference type="Proteomes" id="UP000315252"/>
    </source>
</evidence>
<dbReference type="GO" id="GO:0016787">
    <property type="term" value="F:hydrolase activity"/>
    <property type="evidence" value="ECO:0007669"/>
    <property type="project" value="UniProtKB-KW"/>
</dbReference>
<dbReference type="PANTHER" id="PTHR30636:SF3">
    <property type="entry name" value="UPF0701 PROTEIN YICC"/>
    <property type="match status" value="1"/>
</dbReference>
<evidence type="ECO:0000256" key="2">
    <source>
        <dbReference type="ARBA" id="ARBA00022722"/>
    </source>
</evidence>
<dbReference type="EMBL" id="VHSH01000003">
    <property type="protein sequence ID" value="TQV80968.1"/>
    <property type="molecule type" value="Genomic_DNA"/>
</dbReference>
<evidence type="ECO:0000313" key="8">
    <source>
        <dbReference type="EMBL" id="TQV80968.1"/>
    </source>
</evidence>
<feature type="domain" description="Endoribonuclease YicC-like C-terminal" evidence="7">
    <location>
        <begin position="177"/>
        <end position="290"/>
    </location>
</feature>
<dbReference type="InterPro" id="IPR013551">
    <property type="entry name" value="YicC-like_C"/>
</dbReference>
<dbReference type="AlphaFoldDB" id="A0A545TUS2"/>
<gene>
    <name evidence="8" type="ORF">FKG95_10995</name>
</gene>